<dbReference type="Proteomes" id="UP000193963">
    <property type="component" value="Unassembled WGS sequence"/>
</dbReference>
<name>A0A1X6ZV59_9RHOB</name>
<dbReference type="RefSeq" id="WP_085889184.1">
    <property type="nucleotide sequence ID" value="NZ_FWFN01000006.1"/>
</dbReference>
<dbReference type="GO" id="GO:0046872">
    <property type="term" value="F:metal ion binding"/>
    <property type="evidence" value="ECO:0007669"/>
    <property type="project" value="UniProtKB-KW"/>
</dbReference>
<organism evidence="4 5">
    <name type="scientific">Pseudooceanicola marinus</name>
    <dbReference type="NCBI Taxonomy" id="396013"/>
    <lineage>
        <taxon>Bacteria</taxon>
        <taxon>Pseudomonadati</taxon>
        <taxon>Pseudomonadota</taxon>
        <taxon>Alphaproteobacteria</taxon>
        <taxon>Rhodobacterales</taxon>
        <taxon>Paracoccaceae</taxon>
        <taxon>Pseudooceanicola</taxon>
    </lineage>
</organism>
<evidence type="ECO:0000313" key="5">
    <source>
        <dbReference type="Proteomes" id="UP000193963"/>
    </source>
</evidence>
<reference evidence="4 5" key="1">
    <citation type="submission" date="2017-03" db="EMBL/GenBank/DDBJ databases">
        <authorList>
            <person name="Afonso C.L."/>
            <person name="Miller P.J."/>
            <person name="Scott M.A."/>
            <person name="Spackman E."/>
            <person name="Goraichik I."/>
            <person name="Dimitrov K.M."/>
            <person name="Suarez D.L."/>
            <person name="Swayne D.E."/>
        </authorList>
    </citation>
    <scope>NUCLEOTIDE SEQUENCE [LARGE SCALE GENOMIC DNA]</scope>
    <source>
        <strain evidence="4 5">CECT 7751</strain>
    </source>
</reference>
<gene>
    <name evidence="4" type="primary">gspA</name>
    <name evidence="4" type="ORF">PSM7751_03169</name>
</gene>
<dbReference type="InterPro" id="IPR002495">
    <property type="entry name" value="Glyco_trans_8"/>
</dbReference>
<dbReference type="EMBL" id="FWFN01000006">
    <property type="protein sequence ID" value="SLN62353.1"/>
    <property type="molecule type" value="Genomic_DNA"/>
</dbReference>
<sequence length="295" mass="32224">MSGDATGQGPIRIAVATDANMVDAALVVIGSALEHASRALEVHFLGYQLTAAQRDRVAAQCEASGARLVYHEITPDLFDGAEQRDSNISLVTLARMHLPRWVEGRIIYLDCDMLVLGDLADVQDADLAGQPLGAVRDFYVLDQMRAGKERPEKLAHHAALLGRADVAGYFNAGLLLLDCDAIRADADLCARMGDASEASRYKFMDQDFLNLLFDGRTAFLPQAWNSIWGRDAARAKTLAGLPWLPEAEKTPAASQLIHYTGPKKPWKKQPLAKALLRGRLQALLAWRRAAARILG</sequence>
<evidence type="ECO:0000313" key="4">
    <source>
        <dbReference type="EMBL" id="SLN62353.1"/>
    </source>
</evidence>
<dbReference type="PANTHER" id="PTHR13778:SF47">
    <property type="entry name" value="LIPOPOLYSACCHARIDE 1,3-GALACTOSYLTRANSFERASE"/>
    <property type="match status" value="1"/>
</dbReference>
<keyword evidence="2" id="KW-0808">Transferase</keyword>
<proteinExistence type="predicted"/>
<dbReference type="CDD" id="cd04194">
    <property type="entry name" value="GT8_A4GalT_like"/>
    <property type="match status" value="1"/>
</dbReference>
<evidence type="ECO:0000256" key="3">
    <source>
        <dbReference type="ARBA" id="ARBA00022723"/>
    </source>
</evidence>
<keyword evidence="3" id="KW-0479">Metal-binding</keyword>
<dbReference type="Pfam" id="PF01501">
    <property type="entry name" value="Glyco_transf_8"/>
    <property type="match status" value="1"/>
</dbReference>
<protein>
    <submittedName>
        <fullName evidence="4">General stress protein A</fullName>
    </submittedName>
</protein>
<dbReference type="OrthoDB" id="5672604at2"/>
<keyword evidence="5" id="KW-1185">Reference proteome</keyword>
<accession>A0A1X6ZV59</accession>
<dbReference type="PANTHER" id="PTHR13778">
    <property type="entry name" value="GLYCOSYLTRANSFERASE 8 DOMAIN-CONTAINING PROTEIN"/>
    <property type="match status" value="1"/>
</dbReference>
<dbReference type="GO" id="GO:0016757">
    <property type="term" value="F:glycosyltransferase activity"/>
    <property type="evidence" value="ECO:0007669"/>
    <property type="project" value="UniProtKB-KW"/>
</dbReference>
<evidence type="ECO:0000256" key="1">
    <source>
        <dbReference type="ARBA" id="ARBA00022676"/>
    </source>
</evidence>
<keyword evidence="1" id="KW-0328">Glycosyltransferase</keyword>
<dbReference type="InterPro" id="IPR050748">
    <property type="entry name" value="Glycosyltrans_8_dom-fam"/>
</dbReference>
<evidence type="ECO:0000256" key="2">
    <source>
        <dbReference type="ARBA" id="ARBA00022679"/>
    </source>
</evidence>
<dbReference type="InterPro" id="IPR029044">
    <property type="entry name" value="Nucleotide-diphossugar_trans"/>
</dbReference>
<dbReference type="SUPFAM" id="SSF53448">
    <property type="entry name" value="Nucleotide-diphospho-sugar transferases"/>
    <property type="match status" value="1"/>
</dbReference>
<dbReference type="AlphaFoldDB" id="A0A1X6ZV59"/>
<dbReference type="Gene3D" id="3.90.550.10">
    <property type="entry name" value="Spore Coat Polysaccharide Biosynthesis Protein SpsA, Chain A"/>
    <property type="match status" value="1"/>
</dbReference>